<accession>A0ABW0RLS4</accession>
<reference evidence="2" key="1">
    <citation type="journal article" date="2019" name="Int. J. Syst. Evol. Microbiol.">
        <title>The Global Catalogue of Microorganisms (GCM) 10K type strain sequencing project: providing services to taxonomists for standard genome sequencing and annotation.</title>
        <authorList>
            <consortium name="The Broad Institute Genomics Platform"/>
            <consortium name="The Broad Institute Genome Sequencing Center for Infectious Disease"/>
            <person name="Wu L."/>
            <person name="Ma J."/>
        </authorList>
    </citation>
    <scope>NUCLEOTIDE SEQUENCE [LARGE SCALE GENOMIC DNA]</scope>
    <source>
        <strain evidence="2">CGMCC 4.1799</strain>
    </source>
</reference>
<protein>
    <submittedName>
        <fullName evidence="1">Kinase</fullName>
    </submittedName>
</protein>
<dbReference type="RefSeq" id="WP_248154435.1">
    <property type="nucleotide sequence ID" value="NZ_JAKZAJ010000001.1"/>
</dbReference>
<dbReference type="GO" id="GO:0016301">
    <property type="term" value="F:kinase activity"/>
    <property type="evidence" value="ECO:0007669"/>
    <property type="project" value="UniProtKB-KW"/>
</dbReference>
<keyword evidence="1" id="KW-0808">Transferase</keyword>
<organism evidence="1 2">
    <name type="scientific">Marinobacter koreensis</name>
    <dbReference type="NCBI Taxonomy" id="335974"/>
    <lineage>
        <taxon>Bacteria</taxon>
        <taxon>Pseudomonadati</taxon>
        <taxon>Pseudomonadota</taxon>
        <taxon>Gammaproteobacteria</taxon>
        <taxon>Pseudomonadales</taxon>
        <taxon>Marinobacteraceae</taxon>
        <taxon>Marinobacter</taxon>
    </lineage>
</organism>
<dbReference type="EMBL" id="JBHSNL010000001">
    <property type="protein sequence ID" value="MFC5544535.1"/>
    <property type="molecule type" value="Genomic_DNA"/>
</dbReference>
<sequence length="119" mass="12796">MSQTEARFTVRSLILTALVSVIGTILALEVAGRIDHSDNKDHVPVGDFQAIHVAPGEDFRMSPKASELHAACEDGYLAIAADEDPSFLGILVDYKNRGVRCTRPSPTAPAVPKQEPANE</sequence>
<name>A0ABW0RLS4_9GAMM</name>
<comment type="caution">
    <text evidence="1">The sequence shown here is derived from an EMBL/GenBank/DDBJ whole genome shotgun (WGS) entry which is preliminary data.</text>
</comment>
<evidence type="ECO:0000313" key="2">
    <source>
        <dbReference type="Proteomes" id="UP001596055"/>
    </source>
</evidence>
<keyword evidence="2" id="KW-1185">Reference proteome</keyword>
<proteinExistence type="predicted"/>
<evidence type="ECO:0000313" key="1">
    <source>
        <dbReference type="EMBL" id="MFC5544535.1"/>
    </source>
</evidence>
<gene>
    <name evidence="1" type="ORF">ACFPQA_05715</name>
</gene>
<dbReference type="Proteomes" id="UP001596055">
    <property type="component" value="Unassembled WGS sequence"/>
</dbReference>
<keyword evidence="1" id="KW-0418">Kinase</keyword>